<evidence type="ECO:0000256" key="5">
    <source>
        <dbReference type="ARBA" id="ARBA00022801"/>
    </source>
</evidence>
<sequence length="225" mass="24787">MPVSGRLLRQGRDWDFSDIADVLAGRLRAVPPAFGDLIARPRGDHDLQEEPVEIPDEAAAIEAAVLIPIVLHPGEPTVLLTQRATALRNHSGQVAFPGGRVDAVDGSPLIAALREAEEEIGLARDRVRTVGYLDAYLTGTGYRVVPVVGLVEPPLALTINPHEVDEAFETPLSFLMDPANHQRHAREWKGRHRTYYAMPHDGHYIWGATAGMIRNLYERLAIGEF</sequence>
<comment type="cofactor">
    <cofactor evidence="2">
        <name>Mg(2+)</name>
        <dbReference type="ChEBI" id="CHEBI:18420"/>
    </cofactor>
</comment>
<evidence type="ECO:0000256" key="4">
    <source>
        <dbReference type="ARBA" id="ARBA00022723"/>
    </source>
</evidence>
<protein>
    <submittedName>
        <fullName evidence="9">CoA pyrophosphatase</fullName>
    </submittedName>
</protein>
<evidence type="ECO:0000256" key="2">
    <source>
        <dbReference type="ARBA" id="ARBA00001946"/>
    </source>
</evidence>
<dbReference type="PANTHER" id="PTHR12992">
    <property type="entry name" value="NUDIX HYDROLASE"/>
    <property type="match status" value="1"/>
</dbReference>
<dbReference type="Proteomes" id="UP001254257">
    <property type="component" value="Unassembled WGS sequence"/>
</dbReference>
<evidence type="ECO:0000256" key="6">
    <source>
        <dbReference type="ARBA" id="ARBA00022842"/>
    </source>
</evidence>
<accession>A0ABU3S2G2</accession>
<evidence type="ECO:0000256" key="1">
    <source>
        <dbReference type="ARBA" id="ARBA00001936"/>
    </source>
</evidence>
<keyword evidence="6" id="KW-0460">Magnesium</keyword>
<proteinExistence type="inferred from homology"/>
<keyword evidence="7" id="KW-0464">Manganese</keyword>
<dbReference type="InterPro" id="IPR045121">
    <property type="entry name" value="CoAse"/>
</dbReference>
<dbReference type="InterPro" id="IPR015797">
    <property type="entry name" value="NUDIX_hydrolase-like_dom_sf"/>
</dbReference>
<organism evidence="9 10">
    <name type="scientific">Bosea rubneri</name>
    <dbReference type="NCBI Taxonomy" id="3075434"/>
    <lineage>
        <taxon>Bacteria</taxon>
        <taxon>Pseudomonadati</taxon>
        <taxon>Pseudomonadota</taxon>
        <taxon>Alphaproteobacteria</taxon>
        <taxon>Hyphomicrobiales</taxon>
        <taxon>Boseaceae</taxon>
        <taxon>Bosea</taxon>
    </lineage>
</organism>
<dbReference type="Gene3D" id="3.90.79.10">
    <property type="entry name" value="Nucleoside Triphosphate Pyrophosphohydrolase"/>
    <property type="match status" value="1"/>
</dbReference>
<keyword evidence="5" id="KW-0378">Hydrolase</keyword>
<evidence type="ECO:0000256" key="3">
    <source>
        <dbReference type="ARBA" id="ARBA00006506"/>
    </source>
</evidence>
<reference evidence="9 10" key="1">
    <citation type="submission" date="2023-09" db="EMBL/GenBank/DDBJ databases">
        <title>Whole genome shotgun sequencing (WGS) of Bosea sp. ZW T0_25, isolated from stored onions (Allium cepa).</title>
        <authorList>
            <person name="Stoll D.A."/>
            <person name="Huch M."/>
        </authorList>
    </citation>
    <scope>NUCLEOTIDE SEQUENCE [LARGE SCALE GENOMIC DNA]</scope>
    <source>
        <strain evidence="9 10">ZW T0_25</strain>
    </source>
</reference>
<dbReference type="PROSITE" id="PS51462">
    <property type="entry name" value="NUDIX"/>
    <property type="match status" value="1"/>
</dbReference>
<keyword evidence="4" id="KW-0479">Metal-binding</keyword>
<evidence type="ECO:0000313" key="9">
    <source>
        <dbReference type="EMBL" id="MDU0338891.1"/>
    </source>
</evidence>
<dbReference type="RefSeq" id="WP_316016820.1">
    <property type="nucleotide sequence ID" value="NZ_JAWDID010000003.1"/>
</dbReference>
<evidence type="ECO:0000256" key="7">
    <source>
        <dbReference type="ARBA" id="ARBA00023211"/>
    </source>
</evidence>
<dbReference type="PROSITE" id="PS01293">
    <property type="entry name" value="NUDIX_COA"/>
    <property type="match status" value="1"/>
</dbReference>
<dbReference type="InterPro" id="IPR000059">
    <property type="entry name" value="NUDIX_hydrolase_NudL_CS"/>
</dbReference>
<dbReference type="PANTHER" id="PTHR12992:SF11">
    <property type="entry name" value="MITOCHONDRIAL COENZYME A DIPHOSPHATASE NUDT8"/>
    <property type="match status" value="1"/>
</dbReference>
<evidence type="ECO:0000259" key="8">
    <source>
        <dbReference type="PROSITE" id="PS51462"/>
    </source>
</evidence>
<evidence type="ECO:0000313" key="10">
    <source>
        <dbReference type="Proteomes" id="UP001254257"/>
    </source>
</evidence>
<dbReference type="EMBL" id="JAWDID010000003">
    <property type="protein sequence ID" value="MDU0338891.1"/>
    <property type="molecule type" value="Genomic_DNA"/>
</dbReference>
<comment type="similarity">
    <text evidence="3">Belongs to the Nudix hydrolase family. PCD1 subfamily.</text>
</comment>
<comment type="caution">
    <text evidence="9">The sequence shown here is derived from an EMBL/GenBank/DDBJ whole genome shotgun (WGS) entry which is preliminary data.</text>
</comment>
<feature type="domain" description="Nudix hydrolase" evidence="8">
    <location>
        <begin position="60"/>
        <end position="191"/>
    </location>
</feature>
<dbReference type="InterPro" id="IPR000086">
    <property type="entry name" value="NUDIX_hydrolase_dom"/>
</dbReference>
<dbReference type="NCBIfam" id="NF007980">
    <property type="entry name" value="PRK10707.1"/>
    <property type="match status" value="1"/>
</dbReference>
<comment type="cofactor">
    <cofactor evidence="1">
        <name>Mn(2+)</name>
        <dbReference type="ChEBI" id="CHEBI:29035"/>
    </cofactor>
</comment>
<gene>
    <name evidence="9" type="ORF">RKE40_03325</name>
</gene>
<dbReference type="Pfam" id="PF00293">
    <property type="entry name" value="NUDIX"/>
    <property type="match status" value="1"/>
</dbReference>
<keyword evidence="10" id="KW-1185">Reference proteome</keyword>
<dbReference type="SUPFAM" id="SSF55811">
    <property type="entry name" value="Nudix"/>
    <property type="match status" value="1"/>
</dbReference>
<dbReference type="CDD" id="cd03426">
    <property type="entry name" value="NUDIX_CoAse_Nudt7"/>
    <property type="match status" value="1"/>
</dbReference>
<name>A0ABU3S2G2_9HYPH</name>